<evidence type="ECO:0000313" key="1">
    <source>
        <dbReference type="EMBL" id="KAH1032786.1"/>
    </source>
</evidence>
<sequence>MYSEMRSSPPYLFVLAMDVLSRLLDVAAINALFKLQLNTSKSELLVAGVSQEELALMTTCTRFKVGRLPVRILDKIERWSTKHLGYASRPQLIKAVIFSVQAYWCRRFLMPKSVLKKVYQYYLSFFWKGKVGSDREARVCWKAICLPKLEWD</sequence>
<dbReference type="PANTHER" id="PTHR33116">
    <property type="entry name" value="REVERSE TRANSCRIPTASE ZINC-BINDING DOMAIN-CONTAINING PROTEIN-RELATED-RELATED"/>
    <property type="match status" value="1"/>
</dbReference>
<protein>
    <recommendedName>
        <fullName evidence="3">Reverse transcriptase domain-containing protein</fullName>
    </recommendedName>
</protein>
<dbReference type="AlphaFoldDB" id="A0A9D3UA16"/>
<evidence type="ECO:0000313" key="2">
    <source>
        <dbReference type="Proteomes" id="UP000828251"/>
    </source>
</evidence>
<reference evidence="1 2" key="1">
    <citation type="journal article" date="2021" name="Plant Biotechnol. J.">
        <title>Multi-omics assisted identification of the key and species-specific regulatory components of drought-tolerant mechanisms in Gossypium stocksii.</title>
        <authorList>
            <person name="Yu D."/>
            <person name="Ke L."/>
            <person name="Zhang D."/>
            <person name="Wu Y."/>
            <person name="Sun Y."/>
            <person name="Mei J."/>
            <person name="Sun J."/>
            <person name="Sun Y."/>
        </authorList>
    </citation>
    <scope>NUCLEOTIDE SEQUENCE [LARGE SCALE GENOMIC DNA]</scope>
    <source>
        <strain evidence="2">cv. E1</strain>
        <tissue evidence="1">Leaf</tissue>
    </source>
</reference>
<keyword evidence="2" id="KW-1185">Reference proteome</keyword>
<gene>
    <name evidence="1" type="ORF">J1N35_044960</name>
</gene>
<dbReference type="PANTHER" id="PTHR33116:SF80">
    <property type="entry name" value="REVERSE TRANSCRIPTASE ZINC-BINDING DOMAIN-CONTAINING PROTEIN"/>
    <property type="match status" value="1"/>
</dbReference>
<evidence type="ECO:0008006" key="3">
    <source>
        <dbReference type="Google" id="ProtNLM"/>
    </source>
</evidence>
<proteinExistence type="predicted"/>
<dbReference type="Proteomes" id="UP000828251">
    <property type="component" value="Unassembled WGS sequence"/>
</dbReference>
<dbReference type="OrthoDB" id="1739308at2759"/>
<comment type="caution">
    <text evidence="1">The sequence shown here is derived from an EMBL/GenBank/DDBJ whole genome shotgun (WGS) entry which is preliminary data.</text>
</comment>
<accession>A0A9D3UA16</accession>
<organism evidence="1 2">
    <name type="scientific">Gossypium stocksii</name>
    <dbReference type="NCBI Taxonomy" id="47602"/>
    <lineage>
        <taxon>Eukaryota</taxon>
        <taxon>Viridiplantae</taxon>
        <taxon>Streptophyta</taxon>
        <taxon>Embryophyta</taxon>
        <taxon>Tracheophyta</taxon>
        <taxon>Spermatophyta</taxon>
        <taxon>Magnoliopsida</taxon>
        <taxon>eudicotyledons</taxon>
        <taxon>Gunneridae</taxon>
        <taxon>Pentapetalae</taxon>
        <taxon>rosids</taxon>
        <taxon>malvids</taxon>
        <taxon>Malvales</taxon>
        <taxon>Malvaceae</taxon>
        <taxon>Malvoideae</taxon>
        <taxon>Gossypium</taxon>
    </lineage>
</organism>
<name>A0A9D3UA16_9ROSI</name>
<dbReference type="EMBL" id="JAIQCV010000013">
    <property type="protein sequence ID" value="KAH1032786.1"/>
    <property type="molecule type" value="Genomic_DNA"/>
</dbReference>